<dbReference type="EnsemblFungi" id="MVLG_05399T0">
    <property type="protein sequence ID" value="MVLG_05399T0"/>
    <property type="gene ID" value="MVLG_05399"/>
</dbReference>
<evidence type="ECO:0000313" key="10">
    <source>
        <dbReference type="EnsemblFungi" id="MVLG_05399T0"/>
    </source>
</evidence>
<comment type="catalytic activity">
    <reaction evidence="6 7">
        <text>beta-D-fructose 6-phosphate = dihydroxyacetone + D-glyceraldehyde 3-phosphate</text>
        <dbReference type="Rhea" id="RHEA:28002"/>
        <dbReference type="ChEBI" id="CHEBI:16016"/>
        <dbReference type="ChEBI" id="CHEBI:57634"/>
        <dbReference type="ChEBI" id="CHEBI:59776"/>
    </reaction>
</comment>
<evidence type="ECO:0000259" key="8">
    <source>
        <dbReference type="Pfam" id="PF01937"/>
    </source>
</evidence>
<evidence type="ECO:0000256" key="2">
    <source>
        <dbReference type="ARBA" id="ARBA00009519"/>
    </source>
</evidence>
<evidence type="ECO:0000313" key="11">
    <source>
        <dbReference type="Proteomes" id="UP000017200"/>
    </source>
</evidence>
<protein>
    <recommendedName>
        <fullName evidence="7">Sugar phosphate phosphatase</fullName>
        <ecNumber evidence="7">3.1.3.-</ecNumber>
    </recommendedName>
</protein>
<reference evidence="11" key="1">
    <citation type="submission" date="2010-11" db="EMBL/GenBank/DDBJ databases">
        <title>The genome sequence of Microbotryum violaceum strain p1A1 Lamole.</title>
        <authorList>
            <person name="Cuomo C."/>
            <person name="Perlin M."/>
            <person name="Young S.K."/>
            <person name="Zeng Q."/>
            <person name="Gargeya S."/>
            <person name="Alvarado L."/>
            <person name="Berlin A."/>
            <person name="Chapman S.B."/>
            <person name="Chen Z."/>
            <person name="Freedman E."/>
            <person name="Gellesch M."/>
            <person name="Goldberg J."/>
            <person name="Griggs A."/>
            <person name="Gujja S."/>
            <person name="Heilman E."/>
            <person name="Heiman D."/>
            <person name="Howarth C."/>
            <person name="Mehta T."/>
            <person name="Neiman D."/>
            <person name="Pearson M."/>
            <person name="Roberts A."/>
            <person name="Saif S."/>
            <person name="Shea T."/>
            <person name="Shenoy N."/>
            <person name="Sisk P."/>
            <person name="Stolte C."/>
            <person name="Sykes S."/>
            <person name="White J."/>
            <person name="Yandava C."/>
            <person name="Haas B."/>
            <person name="Nusbaum C."/>
            <person name="Birren B."/>
        </authorList>
    </citation>
    <scope>NUCLEOTIDE SEQUENCE [LARGE SCALE GENOMIC DNA]</scope>
    <source>
        <strain evidence="11">p1A1 Lamole</strain>
    </source>
</reference>
<dbReference type="InterPro" id="IPR036075">
    <property type="entry name" value="ARMT-1-like_metal-bd_sf"/>
</dbReference>
<evidence type="ECO:0000256" key="6">
    <source>
        <dbReference type="ARBA" id="ARBA00048809"/>
    </source>
</evidence>
<feature type="domain" description="Damage-control phosphatase ARMT1-like metal-binding" evidence="8">
    <location>
        <begin position="26"/>
        <end position="439"/>
    </location>
</feature>
<accession>U5HE51</accession>
<sequence>MPSSWKSSVELCSASQPTSFAYESTVKRWPTILTGVIDELSKLNGHLLQPQDEGKLKESKVLINDIAGLIYEMRHDRELPDIDASAGLPNDAKVYNNVLATARAEGKPIKWFNASWLYAECYMYRRLRAMFSSTEHWRSFDCFASQKLGAFRSSATGIYALARSVQDLVKKGQPSEQELHADFIKMLEICLWGNATDLSLLTSLTHEDIQALQSVERGANFVLKNDFAKVWQHVKTLDKKRIDIVLDNSGFELYSDLVLGDWLLTLSPFCSEIVFHPKLIPWFVSDVQPHDFKVLLSSLLDPSFFPSDSGASDEDRQALNAMVERWQSYVDKGVFRLSTPLDLEMGAPGGEIADFWTGPQAFADLPSEAPELLSELKKASLVIFKGDLNYRKMTYDACWPTITSFEDTLGPLKGEFDILSLRTCKADVCVGLEEGKAEELDRTDPSWRVSGKYAVVSFVQRCQRA</sequence>
<proteinExistence type="inferred from homology"/>
<dbReference type="PANTHER" id="PTHR12260">
    <property type="entry name" value="DAMAGE-CONTROL PHOSPHATASE ARMT1"/>
    <property type="match status" value="1"/>
</dbReference>
<reference evidence="9 11" key="3">
    <citation type="journal article" date="2015" name="BMC Genomics">
        <title>Sex and parasites: genomic and transcriptomic analysis of Microbotryum lychnidis-dioicae, the biotrophic and plant-castrating anther smut fungus.</title>
        <authorList>
            <person name="Perlin M.H."/>
            <person name="Amselem J."/>
            <person name="Fontanillas E."/>
            <person name="Toh S.S."/>
            <person name="Chen Z."/>
            <person name="Goldberg J."/>
            <person name="Duplessis S."/>
            <person name="Henrissat B."/>
            <person name="Young S."/>
            <person name="Zeng Q."/>
            <person name="Aguileta G."/>
            <person name="Petit E."/>
            <person name="Badouin H."/>
            <person name="Andrews J."/>
            <person name="Razeeq D."/>
            <person name="Gabaldon T."/>
            <person name="Quesneville H."/>
            <person name="Giraud T."/>
            <person name="Hood M.E."/>
            <person name="Schultz D.J."/>
            <person name="Cuomo C.A."/>
        </authorList>
    </citation>
    <scope>NUCLEOTIDE SEQUENCE [LARGE SCALE GENOMIC DNA]</scope>
    <source>
        <strain evidence="11">p1A1 Lamole</strain>
        <strain evidence="9">P1A1 Lamole</strain>
    </source>
</reference>
<dbReference type="GO" id="GO:0006974">
    <property type="term" value="P:DNA damage response"/>
    <property type="evidence" value="ECO:0007669"/>
    <property type="project" value="TreeGrafter"/>
</dbReference>
<evidence type="ECO:0000256" key="4">
    <source>
        <dbReference type="ARBA" id="ARBA00022801"/>
    </source>
</evidence>
<gene>
    <name evidence="9" type="ORF">MVLG_05399</name>
</gene>
<keyword evidence="3 7" id="KW-0479">Metal-binding</keyword>
<dbReference type="GO" id="GO:0005634">
    <property type="term" value="C:nucleus"/>
    <property type="evidence" value="ECO:0007669"/>
    <property type="project" value="TreeGrafter"/>
</dbReference>
<dbReference type="EC" id="3.1.3.-" evidence="7"/>
<dbReference type="InterPro" id="IPR039763">
    <property type="entry name" value="ARMT1"/>
</dbReference>
<comment type="domain">
    <text evidence="7">Subfamily III proteins have a conserved RTxK motif about 40-50 residues from the C-terminus; the threonine may be replaced by serine or cysteine.</text>
</comment>
<keyword evidence="5 7" id="KW-0464">Manganese</keyword>
<dbReference type="EMBL" id="AEIJ01000566">
    <property type="status" value="NOT_ANNOTATED_CDS"/>
    <property type="molecule type" value="Genomic_DNA"/>
</dbReference>
<name>U5HE51_USTV1</name>
<evidence type="ECO:0000256" key="7">
    <source>
        <dbReference type="RuleBase" id="RU367030"/>
    </source>
</evidence>
<dbReference type="InParanoid" id="U5HE51"/>
<dbReference type="InterPro" id="IPR002791">
    <property type="entry name" value="ARMT1-like_metal-bd"/>
</dbReference>
<dbReference type="FunCoup" id="U5HE51">
    <property type="interactions" value="124"/>
</dbReference>
<dbReference type="PANTHER" id="PTHR12260:SF6">
    <property type="entry name" value="DAMAGE-CONTROL PHOSPHATASE ARMT1"/>
    <property type="match status" value="1"/>
</dbReference>
<dbReference type="STRING" id="683840.U5HE51"/>
<reference evidence="9" key="2">
    <citation type="submission" date="2010-11" db="EMBL/GenBank/DDBJ databases">
        <authorList>
            <consortium name="The Broad Institute Genome Sequencing Platform"/>
            <person name="Earl A."/>
            <person name="Ward D."/>
            <person name="Feldgarden M."/>
            <person name="Gevers D."/>
            <person name="Butler R."/>
            <person name="Young S.K."/>
            <person name="Zeng Q."/>
            <person name="Gargeya S."/>
            <person name="Fitzgerald M."/>
            <person name="Haas B."/>
            <person name="Abouelleil A."/>
            <person name="Alvarado L."/>
            <person name="Arachchi H.M."/>
            <person name="Berlin A."/>
            <person name="Brown A."/>
            <person name="Chapman S.B."/>
            <person name="Chen Z."/>
            <person name="Dunbar C."/>
            <person name="Freedman E."/>
            <person name="Gearin G."/>
            <person name="Gellesch M."/>
            <person name="Goldberg J."/>
            <person name="Griggs A."/>
            <person name="Gujja S."/>
            <person name="Heilman E."/>
            <person name="Heiman D."/>
            <person name="Howarth C."/>
            <person name="Larson L."/>
            <person name="Lui A."/>
            <person name="MacDonald P.J.P."/>
            <person name="Mehta T."/>
            <person name="Montmayeur A."/>
            <person name="Murphy C."/>
            <person name="Neiman D."/>
            <person name="Pearson M."/>
            <person name="Priest M."/>
            <person name="Roberts A."/>
            <person name="Saif S."/>
            <person name="Shea T."/>
            <person name="Shenoy N."/>
            <person name="Sisk P."/>
            <person name="Stolte C."/>
            <person name="Sykes S."/>
            <person name="White J."/>
            <person name="Yandava C."/>
            <person name="Wortman J."/>
            <person name="Nusbaum C."/>
            <person name="Birren B."/>
        </authorList>
    </citation>
    <scope>NUCLEOTIDE SEQUENCE</scope>
    <source>
        <strain evidence="9">P1A1 Lamole</strain>
    </source>
</reference>
<reference evidence="10" key="4">
    <citation type="submission" date="2015-06" db="UniProtKB">
        <authorList>
            <consortium name="EnsemblFungi"/>
        </authorList>
    </citation>
    <scope>IDENTIFICATION</scope>
</reference>
<comment type="function">
    <text evidence="7">Metal-dependent phosphatase that shows phosphatase activity against several substrates, including fructose-1-phosphate and fructose-6-phosphate. Its preference for fructose-1-phosphate, a strong glycating agent that causes DNA damage rather than a canonical yeast metabolite, suggests a damage-control function in hexose phosphate metabolism.</text>
</comment>
<comment type="cofactor">
    <cofactor evidence="7">
        <name>Mn(2+)</name>
        <dbReference type="ChEBI" id="CHEBI:29035"/>
    </cofactor>
    <cofactor evidence="7">
        <name>Ni(2+)</name>
        <dbReference type="ChEBI" id="CHEBI:49786"/>
    </cofactor>
</comment>
<evidence type="ECO:0000313" key="9">
    <source>
        <dbReference type="EMBL" id="KDE04175.1"/>
    </source>
</evidence>
<comment type="similarity">
    <text evidence="2 7">Belongs to the damage-control phosphatase family. Sugar phosphate phosphatase III subfamily.</text>
</comment>
<organism evidence="9">
    <name type="scientific">Microbotryum lychnidis-dioicae (strain p1A1 Lamole / MvSl-1064)</name>
    <name type="common">Anther smut fungus</name>
    <dbReference type="NCBI Taxonomy" id="683840"/>
    <lineage>
        <taxon>Eukaryota</taxon>
        <taxon>Fungi</taxon>
        <taxon>Dikarya</taxon>
        <taxon>Basidiomycota</taxon>
        <taxon>Pucciniomycotina</taxon>
        <taxon>Microbotryomycetes</taxon>
        <taxon>Microbotryales</taxon>
        <taxon>Microbotryaceae</taxon>
        <taxon>Microbotryum</taxon>
    </lineage>
</organism>
<dbReference type="Gene3D" id="1.20.930.60">
    <property type="match status" value="1"/>
</dbReference>
<keyword evidence="4 7" id="KW-0378">Hydrolase</keyword>
<evidence type="ECO:0000256" key="1">
    <source>
        <dbReference type="ARBA" id="ARBA00001326"/>
    </source>
</evidence>
<dbReference type="Gene3D" id="3.40.50.10880">
    <property type="entry name" value="Uncharacterised protein PF01937, DUF89, domain 3"/>
    <property type="match status" value="1"/>
</dbReference>
<dbReference type="Pfam" id="PF01937">
    <property type="entry name" value="ARMT1-like_dom"/>
    <property type="match status" value="1"/>
</dbReference>
<dbReference type="AlphaFoldDB" id="U5HE51"/>
<evidence type="ECO:0000256" key="3">
    <source>
        <dbReference type="ARBA" id="ARBA00022723"/>
    </source>
</evidence>
<keyword evidence="11" id="KW-1185">Reference proteome</keyword>
<dbReference type="OrthoDB" id="541375at2759"/>
<dbReference type="HOGENOM" id="CLU_030117_2_1_1"/>
<dbReference type="OMA" id="IFARQKM"/>
<dbReference type="EMBL" id="GL541714">
    <property type="protein sequence ID" value="KDE04175.1"/>
    <property type="molecule type" value="Genomic_DNA"/>
</dbReference>
<dbReference type="GO" id="GO:0016791">
    <property type="term" value="F:phosphatase activity"/>
    <property type="evidence" value="ECO:0007669"/>
    <property type="project" value="EnsemblFungi"/>
</dbReference>
<evidence type="ECO:0000256" key="5">
    <source>
        <dbReference type="ARBA" id="ARBA00023211"/>
    </source>
</evidence>
<dbReference type="GO" id="GO:0046872">
    <property type="term" value="F:metal ion binding"/>
    <property type="evidence" value="ECO:0007669"/>
    <property type="project" value="UniProtKB-UniRule"/>
</dbReference>
<dbReference type="Proteomes" id="UP000017200">
    <property type="component" value="Unassembled WGS sequence"/>
</dbReference>
<dbReference type="SUPFAM" id="SSF111321">
    <property type="entry name" value="AF1104-like"/>
    <property type="match status" value="1"/>
</dbReference>
<comment type="catalytic activity">
    <reaction evidence="1 7">
        <text>beta-D-fructose 1-phosphate + H2O = D-fructose + phosphate</text>
        <dbReference type="Rhea" id="RHEA:35603"/>
        <dbReference type="ChEBI" id="CHEBI:15377"/>
        <dbReference type="ChEBI" id="CHEBI:37721"/>
        <dbReference type="ChEBI" id="CHEBI:43474"/>
        <dbReference type="ChEBI" id="CHEBI:138881"/>
    </reaction>
</comment>